<reference evidence="1 2" key="1">
    <citation type="submission" date="2018-10" db="EMBL/GenBank/DDBJ databases">
        <title>Genomic Encyclopedia of Archaeal and Bacterial Type Strains, Phase II (KMG-II): from individual species to whole genera.</title>
        <authorList>
            <person name="Goeker M."/>
        </authorList>
    </citation>
    <scope>NUCLEOTIDE SEQUENCE [LARGE SCALE GENOMIC DNA]</scope>
    <source>
        <strain evidence="1 2">DSM 29537</strain>
    </source>
</reference>
<evidence type="ECO:0000313" key="2">
    <source>
        <dbReference type="Proteomes" id="UP000277579"/>
    </source>
</evidence>
<comment type="caution">
    <text evidence="1">The sequence shown here is derived from an EMBL/GenBank/DDBJ whole genome shotgun (WGS) entry which is preliminary data.</text>
</comment>
<sequence length="36" mass="4254">MRTAKTHEAKDSSEQKKVAIIKNNEYFLLNDKKMDQ</sequence>
<evidence type="ECO:0000313" key="1">
    <source>
        <dbReference type="EMBL" id="RKS26152.1"/>
    </source>
</evidence>
<name>A0A495MM65_9FLAO</name>
<dbReference type="EMBL" id="RBLC01000001">
    <property type="protein sequence ID" value="RKS26152.1"/>
    <property type="molecule type" value="Genomic_DNA"/>
</dbReference>
<dbReference type="AlphaFoldDB" id="A0A495MM65"/>
<dbReference type="Proteomes" id="UP000277579">
    <property type="component" value="Unassembled WGS sequence"/>
</dbReference>
<protein>
    <submittedName>
        <fullName evidence="1">Uncharacterized protein</fullName>
    </submittedName>
</protein>
<keyword evidence="2" id="KW-1185">Reference proteome</keyword>
<organism evidence="1 2">
    <name type="scientific">Flavobacterium endophyticum</name>
    <dbReference type="NCBI Taxonomy" id="1540163"/>
    <lineage>
        <taxon>Bacteria</taxon>
        <taxon>Pseudomonadati</taxon>
        <taxon>Bacteroidota</taxon>
        <taxon>Flavobacteriia</taxon>
        <taxon>Flavobacteriales</taxon>
        <taxon>Flavobacteriaceae</taxon>
        <taxon>Flavobacterium</taxon>
    </lineage>
</organism>
<accession>A0A495MM65</accession>
<proteinExistence type="predicted"/>
<gene>
    <name evidence="1" type="ORF">CLV94_1208</name>
</gene>